<dbReference type="CDD" id="cd01285">
    <property type="entry name" value="nucleoside_deaminase"/>
    <property type="match status" value="1"/>
</dbReference>
<dbReference type="AlphaFoldDB" id="A0A081K998"/>
<reference evidence="2 3" key="1">
    <citation type="submission" date="2014-06" db="EMBL/GenBank/DDBJ databases">
        <title>Whole Genome Sequences of Three Symbiotic Endozoicomonas Bacteria.</title>
        <authorList>
            <person name="Neave M.J."/>
            <person name="Apprill A."/>
            <person name="Voolstra C.R."/>
        </authorList>
    </citation>
    <scope>NUCLEOTIDE SEQUENCE [LARGE SCALE GENOMIC DNA]</scope>
    <source>
        <strain evidence="2 3">DSM 22380</strain>
    </source>
</reference>
<dbReference type="InterPro" id="IPR002125">
    <property type="entry name" value="CMP_dCMP_dom"/>
</dbReference>
<dbReference type="PANTHER" id="PTHR11079">
    <property type="entry name" value="CYTOSINE DEAMINASE FAMILY MEMBER"/>
    <property type="match status" value="1"/>
</dbReference>
<dbReference type="PANTHER" id="PTHR11079:SF202">
    <property type="entry name" value="TRNA-SPECIFIC ADENOSINE DEAMINASE"/>
    <property type="match status" value="1"/>
</dbReference>
<dbReference type="SUPFAM" id="SSF53927">
    <property type="entry name" value="Cytidine deaminase-like"/>
    <property type="match status" value="1"/>
</dbReference>
<evidence type="ECO:0000313" key="3">
    <source>
        <dbReference type="Proteomes" id="UP000027997"/>
    </source>
</evidence>
<dbReference type="EMBL" id="JOJP01000001">
    <property type="protein sequence ID" value="KEI70724.1"/>
    <property type="molecule type" value="Genomic_DNA"/>
</dbReference>
<dbReference type="InterPro" id="IPR016193">
    <property type="entry name" value="Cytidine_deaminase-like"/>
</dbReference>
<protein>
    <submittedName>
        <fullName evidence="2">Cytidine deaminase</fullName>
    </submittedName>
</protein>
<accession>A0A081K998</accession>
<dbReference type="eggNOG" id="COG0590">
    <property type="taxonomic scope" value="Bacteria"/>
</dbReference>
<feature type="domain" description="CMP/dCMP-type deaminase" evidence="1">
    <location>
        <begin position="2"/>
        <end position="125"/>
    </location>
</feature>
<organism evidence="2 3">
    <name type="scientific">Endozoicomonas elysicola</name>
    <dbReference type="NCBI Taxonomy" id="305900"/>
    <lineage>
        <taxon>Bacteria</taxon>
        <taxon>Pseudomonadati</taxon>
        <taxon>Pseudomonadota</taxon>
        <taxon>Gammaproteobacteria</taxon>
        <taxon>Oceanospirillales</taxon>
        <taxon>Endozoicomonadaceae</taxon>
        <taxon>Endozoicomonas</taxon>
    </lineage>
</organism>
<dbReference type="PROSITE" id="PS51747">
    <property type="entry name" value="CYT_DCMP_DEAMINASES_2"/>
    <property type="match status" value="1"/>
</dbReference>
<comment type="caution">
    <text evidence="2">The sequence shown here is derived from an EMBL/GenBank/DDBJ whole genome shotgun (WGS) entry which is preliminary data.</text>
</comment>
<dbReference type="GO" id="GO:0052717">
    <property type="term" value="F:tRNA-specific adenosine-34 deaminase activity"/>
    <property type="evidence" value="ECO:0007669"/>
    <property type="project" value="TreeGrafter"/>
</dbReference>
<dbReference type="Pfam" id="PF00383">
    <property type="entry name" value="dCMP_cyt_deam_1"/>
    <property type="match status" value="1"/>
</dbReference>
<keyword evidence="3" id="KW-1185">Reference proteome</keyword>
<evidence type="ECO:0000313" key="2">
    <source>
        <dbReference type="EMBL" id="KEI70724.1"/>
    </source>
</evidence>
<dbReference type="GO" id="GO:0002100">
    <property type="term" value="P:tRNA wobble adenosine to inosine editing"/>
    <property type="evidence" value="ECO:0007669"/>
    <property type="project" value="TreeGrafter"/>
</dbReference>
<dbReference type="RefSeq" id="WP_020580664.1">
    <property type="nucleotide sequence ID" value="NZ_JOJP01000001.1"/>
</dbReference>
<dbReference type="FunFam" id="3.40.140.10:FF:000051">
    <property type="entry name" value="Nucleoside deaminase"/>
    <property type="match status" value="1"/>
</dbReference>
<gene>
    <name evidence="2" type="ORF">GV64_08200</name>
</gene>
<dbReference type="Gene3D" id="3.40.140.10">
    <property type="entry name" value="Cytidine Deaminase, domain 2"/>
    <property type="match status" value="1"/>
</dbReference>
<proteinExistence type="predicted"/>
<dbReference type="Proteomes" id="UP000027997">
    <property type="component" value="Unassembled WGS sequence"/>
</dbReference>
<name>A0A081K998_9GAMM</name>
<evidence type="ECO:0000259" key="1">
    <source>
        <dbReference type="PROSITE" id="PS51747"/>
    </source>
</evidence>
<sequence length="156" mass="17243">MLNDEDLMRHVIKVAERSVSNGNHPFACILVSPEGEILLEAENTVVTTGDRTGHSERNLATAASMKFSEEYLNECSIYINGEPCAMCSGSIYWSGIGRVVYGFTEHQLLECTGNHPENPTCSLSCDTVLNSGQRKIEILGGILAEECLEPHYTFWK</sequence>
<dbReference type="STRING" id="305900.GV64_08200"/>